<evidence type="ECO:0000313" key="3">
    <source>
        <dbReference type="Proteomes" id="UP001334248"/>
    </source>
</evidence>
<dbReference type="EMBL" id="JAVHJV010000007">
    <property type="protein sequence ID" value="KAK5941485.1"/>
    <property type="molecule type" value="Genomic_DNA"/>
</dbReference>
<sequence length="151" mass="17574">MYHSLPGLNISQDRHKRYFGLHVQQKHEEYAATPHQLEKKLESVPGPPRKRKRWACALCDEEFWYKEKTPGRPGPGSTLEGHVESKHPHFHEDWKVLIIDRSPVYTKQKADNLGQKDQVEVDDGVNVNDERQHDAENDDIMRDEVADEVDV</sequence>
<comment type="caution">
    <text evidence="2">The sequence shown here is derived from an EMBL/GenBank/DDBJ whole genome shotgun (WGS) entry which is preliminary data.</text>
</comment>
<gene>
    <name evidence="2" type="ORF">PMZ80_006764</name>
</gene>
<feature type="compositionally biased region" description="Basic and acidic residues" evidence="1">
    <location>
        <begin position="128"/>
        <end position="144"/>
    </location>
</feature>
<organism evidence="2 3">
    <name type="scientific">Knufia obscura</name>
    <dbReference type="NCBI Taxonomy" id="1635080"/>
    <lineage>
        <taxon>Eukaryota</taxon>
        <taxon>Fungi</taxon>
        <taxon>Dikarya</taxon>
        <taxon>Ascomycota</taxon>
        <taxon>Pezizomycotina</taxon>
        <taxon>Eurotiomycetes</taxon>
        <taxon>Chaetothyriomycetidae</taxon>
        <taxon>Chaetothyriales</taxon>
        <taxon>Trichomeriaceae</taxon>
        <taxon>Knufia</taxon>
    </lineage>
</organism>
<dbReference type="Proteomes" id="UP001334248">
    <property type="component" value="Unassembled WGS sequence"/>
</dbReference>
<protein>
    <submittedName>
        <fullName evidence="2">Uncharacterized protein</fullName>
    </submittedName>
</protein>
<proteinExistence type="predicted"/>
<feature type="region of interest" description="Disordered" evidence="1">
    <location>
        <begin position="67"/>
        <end position="86"/>
    </location>
</feature>
<evidence type="ECO:0000256" key="1">
    <source>
        <dbReference type="SAM" id="MobiDB-lite"/>
    </source>
</evidence>
<dbReference type="RefSeq" id="XP_064729575.1">
    <property type="nucleotide sequence ID" value="XM_064875175.1"/>
</dbReference>
<accession>A0ABR0RLL7</accession>
<feature type="region of interest" description="Disordered" evidence="1">
    <location>
        <begin position="107"/>
        <end position="151"/>
    </location>
</feature>
<reference evidence="2 3" key="1">
    <citation type="journal article" date="2023" name="Res Sq">
        <title>Genomic and morphological characterization of Knufia obscura isolated from the Mars 2020 spacecraft assembly facility.</title>
        <authorList>
            <person name="Chander A.M."/>
            <person name="Teixeira M.M."/>
            <person name="Singh N.K."/>
            <person name="Williams M.P."/>
            <person name="Parker C.W."/>
            <person name="Leo P."/>
            <person name="Stajich J.E."/>
            <person name="Torok T."/>
            <person name="Tighe S."/>
            <person name="Mason C.E."/>
            <person name="Venkateswaran K."/>
        </authorList>
    </citation>
    <scope>NUCLEOTIDE SEQUENCE [LARGE SCALE GENOMIC DNA]</scope>
    <source>
        <strain evidence="2 3">CCFEE 5817</strain>
    </source>
</reference>
<evidence type="ECO:0000313" key="2">
    <source>
        <dbReference type="EMBL" id="KAK5941485.1"/>
    </source>
</evidence>
<dbReference type="GeneID" id="90000213"/>
<name>A0ABR0RLL7_9EURO</name>
<keyword evidence="3" id="KW-1185">Reference proteome</keyword>